<organism evidence="11 12">
    <name type="scientific">Neptunicoccus cionae</name>
    <dbReference type="NCBI Taxonomy" id="2035344"/>
    <lineage>
        <taxon>Bacteria</taxon>
        <taxon>Pseudomonadati</taxon>
        <taxon>Pseudomonadota</taxon>
        <taxon>Alphaproteobacteria</taxon>
        <taxon>Rhodobacterales</taxon>
        <taxon>Paracoccaceae</taxon>
        <taxon>Neptunicoccus</taxon>
    </lineage>
</organism>
<dbReference type="InterPro" id="IPR007690">
    <property type="entry name" value="T2SS_GspM"/>
</dbReference>
<proteinExistence type="inferred from homology"/>
<evidence type="ECO:0000256" key="7">
    <source>
        <dbReference type="ARBA" id="ARBA00022927"/>
    </source>
</evidence>
<comment type="similarity">
    <text evidence="2">Belongs to the GSP M family.</text>
</comment>
<dbReference type="RefSeq" id="WP_188678024.1">
    <property type="nucleotide sequence ID" value="NZ_BMKA01000006.1"/>
</dbReference>
<name>A0A916R3U5_9RHOB</name>
<keyword evidence="4" id="KW-1003">Cell membrane</keyword>
<comment type="caution">
    <text evidence="11">The sequence shown here is derived from an EMBL/GenBank/DDBJ whole genome shotgun (WGS) entry which is preliminary data.</text>
</comment>
<gene>
    <name evidence="11" type="ORF">GCM10011498_33230</name>
</gene>
<sequence>MTDRLVTFLLGRAPRERWLIGILCAAVLPLAVVMFWVLPLLEQRQAARVELATAQDLRFWVAERAQEKAALDAAQPAQSGATPAAALGISGIEQSLIAAGLRERVTRLANRDSGGIELGFDAVDFRLLGDWLDQSADTWGYDIESFRLDSSTRAGVVAASLLLQVAR</sequence>
<comment type="subcellular location">
    <subcellularLocation>
        <location evidence="1">Cell inner membrane</location>
        <topology evidence="1">Single-pass membrane protein</topology>
    </subcellularLocation>
</comment>
<dbReference type="GO" id="GO:0005886">
    <property type="term" value="C:plasma membrane"/>
    <property type="evidence" value="ECO:0007669"/>
    <property type="project" value="UniProtKB-SubCell"/>
</dbReference>
<evidence type="ECO:0000256" key="5">
    <source>
        <dbReference type="ARBA" id="ARBA00022519"/>
    </source>
</evidence>
<evidence type="ECO:0000256" key="1">
    <source>
        <dbReference type="ARBA" id="ARBA00004377"/>
    </source>
</evidence>
<keyword evidence="9 10" id="KW-0472">Membrane</keyword>
<evidence type="ECO:0000256" key="4">
    <source>
        <dbReference type="ARBA" id="ARBA00022475"/>
    </source>
</evidence>
<evidence type="ECO:0000256" key="3">
    <source>
        <dbReference type="ARBA" id="ARBA00022448"/>
    </source>
</evidence>
<dbReference type="Proteomes" id="UP000628017">
    <property type="component" value="Unassembled WGS sequence"/>
</dbReference>
<keyword evidence="5" id="KW-0997">Cell inner membrane</keyword>
<dbReference type="Pfam" id="PF04612">
    <property type="entry name" value="T2SSM"/>
    <property type="match status" value="1"/>
</dbReference>
<dbReference type="GO" id="GO:0015628">
    <property type="term" value="P:protein secretion by the type II secretion system"/>
    <property type="evidence" value="ECO:0007669"/>
    <property type="project" value="InterPro"/>
</dbReference>
<keyword evidence="8 10" id="KW-1133">Transmembrane helix</keyword>
<evidence type="ECO:0000313" key="11">
    <source>
        <dbReference type="EMBL" id="GGA29408.1"/>
    </source>
</evidence>
<evidence type="ECO:0000256" key="9">
    <source>
        <dbReference type="ARBA" id="ARBA00023136"/>
    </source>
</evidence>
<dbReference type="EMBL" id="BMKA01000006">
    <property type="protein sequence ID" value="GGA29408.1"/>
    <property type="molecule type" value="Genomic_DNA"/>
</dbReference>
<keyword evidence="7" id="KW-0653">Protein transport</keyword>
<keyword evidence="12" id="KW-1185">Reference proteome</keyword>
<evidence type="ECO:0008006" key="13">
    <source>
        <dbReference type="Google" id="ProtNLM"/>
    </source>
</evidence>
<dbReference type="SUPFAM" id="SSF103054">
    <property type="entry name" value="General secretion pathway protein M, EpsM"/>
    <property type="match status" value="1"/>
</dbReference>
<accession>A0A916R3U5</accession>
<reference evidence="11" key="1">
    <citation type="journal article" date="2014" name="Int. J. Syst. Evol. Microbiol.">
        <title>Complete genome sequence of Corynebacterium casei LMG S-19264T (=DSM 44701T), isolated from a smear-ripened cheese.</title>
        <authorList>
            <consortium name="US DOE Joint Genome Institute (JGI-PGF)"/>
            <person name="Walter F."/>
            <person name="Albersmeier A."/>
            <person name="Kalinowski J."/>
            <person name="Ruckert C."/>
        </authorList>
    </citation>
    <scope>NUCLEOTIDE SEQUENCE</scope>
    <source>
        <strain evidence="11">CGMCC 1.15880</strain>
    </source>
</reference>
<reference evidence="11" key="2">
    <citation type="submission" date="2020-09" db="EMBL/GenBank/DDBJ databases">
        <authorList>
            <person name="Sun Q."/>
            <person name="Zhou Y."/>
        </authorList>
    </citation>
    <scope>NUCLEOTIDE SEQUENCE</scope>
    <source>
        <strain evidence="11">CGMCC 1.15880</strain>
    </source>
</reference>
<keyword evidence="3" id="KW-0813">Transport</keyword>
<protein>
    <recommendedName>
        <fullName evidence="13">Type II secretion system protein M</fullName>
    </recommendedName>
</protein>
<dbReference type="Gene3D" id="3.30.1360.100">
    <property type="entry name" value="General secretion pathway protein M, EpsM"/>
    <property type="match status" value="1"/>
</dbReference>
<evidence type="ECO:0000256" key="2">
    <source>
        <dbReference type="ARBA" id="ARBA00010637"/>
    </source>
</evidence>
<evidence type="ECO:0000256" key="6">
    <source>
        <dbReference type="ARBA" id="ARBA00022692"/>
    </source>
</evidence>
<dbReference type="InterPro" id="IPR023229">
    <property type="entry name" value="T2SS_M_periplasmic_sf"/>
</dbReference>
<evidence type="ECO:0000256" key="10">
    <source>
        <dbReference type="SAM" id="Phobius"/>
    </source>
</evidence>
<evidence type="ECO:0000313" key="12">
    <source>
        <dbReference type="Proteomes" id="UP000628017"/>
    </source>
</evidence>
<feature type="transmembrane region" description="Helical" evidence="10">
    <location>
        <begin position="18"/>
        <end position="38"/>
    </location>
</feature>
<evidence type="ECO:0000256" key="8">
    <source>
        <dbReference type="ARBA" id="ARBA00022989"/>
    </source>
</evidence>
<dbReference type="GO" id="GO:0015627">
    <property type="term" value="C:type II protein secretion system complex"/>
    <property type="evidence" value="ECO:0007669"/>
    <property type="project" value="InterPro"/>
</dbReference>
<dbReference type="AlphaFoldDB" id="A0A916R3U5"/>
<keyword evidence="6 10" id="KW-0812">Transmembrane</keyword>